<dbReference type="PANTHER" id="PTHR14187:SF5">
    <property type="entry name" value="HEAT SHOCK 70 KDA PROTEIN 12A"/>
    <property type="match status" value="1"/>
</dbReference>
<evidence type="ECO:0008006" key="3">
    <source>
        <dbReference type="Google" id="ProtNLM"/>
    </source>
</evidence>
<dbReference type="STRING" id="763407.A0A167LVN6"/>
<dbReference type="AlphaFoldDB" id="A0A167LVN6"/>
<dbReference type="EMBL" id="KV440986">
    <property type="protein sequence ID" value="OAD71184.1"/>
    <property type="molecule type" value="Genomic_DNA"/>
</dbReference>
<dbReference type="Gene3D" id="3.90.640.10">
    <property type="entry name" value="Actin, Chain A, domain 4"/>
    <property type="match status" value="1"/>
</dbReference>
<name>A0A167LVN6_PHYB8</name>
<accession>A0A167LVN6</accession>
<dbReference type="Proteomes" id="UP000077315">
    <property type="component" value="Unassembled WGS sequence"/>
</dbReference>
<dbReference type="GeneID" id="28999485"/>
<dbReference type="Gene3D" id="3.30.420.40">
    <property type="match status" value="2"/>
</dbReference>
<evidence type="ECO:0000313" key="2">
    <source>
        <dbReference type="Proteomes" id="UP000077315"/>
    </source>
</evidence>
<reference evidence="2" key="1">
    <citation type="submission" date="2015-06" db="EMBL/GenBank/DDBJ databases">
        <title>Expansion of signal transduction pathways in fungi by whole-genome duplication.</title>
        <authorList>
            <consortium name="DOE Joint Genome Institute"/>
            <person name="Corrochano L.M."/>
            <person name="Kuo A."/>
            <person name="Marcet-Houben M."/>
            <person name="Polaino S."/>
            <person name="Salamov A."/>
            <person name="Villalobos J.M."/>
            <person name="Alvarez M.I."/>
            <person name="Avalos J."/>
            <person name="Benito E.P."/>
            <person name="Benoit I."/>
            <person name="Burger G."/>
            <person name="Camino L.P."/>
            <person name="Canovas D."/>
            <person name="Cerda-Olmedo E."/>
            <person name="Cheng J.-F."/>
            <person name="Dominguez A."/>
            <person name="Elias M."/>
            <person name="Eslava A.P."/>
            <person name="Glaser F."/>
            <person name="Grimwood J."/>
            <person name="Gutierrez G."/>
            <person name="Heitman J."/>
            <person name="Henrissat B."/>
            <person name="Iturriaga E.A."/>
            <person name="Lang B.F."/>
            <person name="Lavin J.L."/>
            <person name="Lee S."/>
            <person name="Li W."/>
            <person name="Lindquist E."/>
            <person name="Lopez-Garcia S."/>
            <person name="Luque E.M."/>
            <person name="Marcos A.T."/>
            <person name="Martin J."/>
            <person name="McCluskey K."/>
            <person name="Medina H.R."/>
            <person name="Miralles-Duran A."/>
            <person name="Miyazaki A."/>
            <person name="Munoz-Torres E."/>
            <person name="Oguiza J.A."/>
            <person name="Ohm R."/>
            <person name="Olmedo M."/>
            <person name="Orejas M."/>
            <person name="Ortiz-Castellanos L."/>
            <person name="Pisabarro A.G."/>
            <person name="Rodriguez-Romero J."/>
            <person name="Ruiz-Herrera J."/>
            <person name="Ruiz-Vazquez R."/>
            <person name="Sanz C."/>
            <person name="Schackwitz W."/>
            <person name="Schmutz J."/>
            <person name="Shahriari M."/>
            <person name="Shelest E."/>
            <person name="Silva-Franco F."/>
            <person name="Soanes D."/>
            <person name="Syed K."/>
            <person name="Tagua V.G."/>
            <person name="Talbot N.J."/>
            <person name="Thon M."/>
            <person name="De vries R.P."/>
            <person name="Wiebenga A."/>
            <person name="Yadav J.S."/>
            <person name="Braun E.L."/>
            <person name="Baker S."/>
            <person name="Garre V."/>
            <person name="Horwitz B."/>
            <person name="Torres-Martinez S."/>
            <person name="Idnurm A."/>
            <person name="Herrera-Estrella A."/>
            <person name="Gabaldon T."/>
            <person name="Grigoriev I.V."/>
        </authorList>
    </citation>
    <scope>NUCLEOTIDE SEQUENCE [LARGE SCALE GENOMIC DNA]</scope>
    <source>
        <strain evidence="2">NRRL 1555(-)</strain>
    </source>
</reference>
<keyword evidence="2" id="KW-1185">Reference proteome</keyword>
<dbReference type="VEuPathDB" id="FungiDB:PHYBLDRAFT_182158"/>
<dbReference type="PANTHER" id="PTHR14187">
    <property type="entry name" value="ALPHA KINASE/ELONGATION FACTOR 2 KINASE"/>
    <property type="match status" value="1"/>
</dbReference>
<dbReference type="InterPro" id="IPR043129">
    <property type="entry name" value="ATPase_NBD"/>
</dbReference>
<dbReference type="RefSeq" id="XP_018289224.1">
    <property type="nucleotide sequence ID" value="XM_018438579.1"/>
</dbReference>
<sequence>MSSTLKTYDIAIVIDFGTTASGFKILNLNGLEPNPDYTYDYDSGSDSIFYHKYTPKDEKEPSTLQYRIFSNKYYHGREADYQSVATSFFGNYASEIKLWIDGPAKKDLPEMPYNTTLLKLISDYLRVIRKDAHKSTPKMFPTCTDSSRYRYCMAAPTMWSEKSKNIMREAAIIAGFITKYDKPERLLIIDEVVAAALYAEHMSPGIILTNGSLYMVCDAGGGTVDLATFEKDDSPGMNGLKEVTVGAGSSCGSVYLDFRFKGVLQGQGKAIHAQDYKITAFGDYLKPYFDITDAMKECPMLNSPKTTYDSVDFGSNTFDGIPLDEIRINVFDPVVTQVLEMMKKQFAQIGDRNVDAMFITGGFGRSPYLQRRIKDTFGDRINEFKVIGNGHMAVIEGAALFCASPRPIAQRILRRTYGIKICSPDDRSKKDTESEKDKFHVYIRKGEPVKEDTWVTKSMIWKHNTLPIISLYTYDDNDDDQIPEFPTAKDIELVAIFNTRFKLDAKKDNPETMIMKIRFGLDKIEVKVEIADRNFEYITVWDISGEKNTRLYSEPNPPFSVIMKKMFLIEWMAEYFL</sequence>
<evidence type="ECO:0000313" key="1">
    <source>
        <dbReference type="EMBL" id="OAD71184.1"/>
    </source>
</evidence>
<gene>
    <name evidence="1" type="ORF">PHYBLDRAFT_182158</name>
</gene>
<dbReference type="OrthoDB" id="2963168at2759"/>
<dbReference type="SUPFAM" id="SSF53067">
    <property type="entry name" value="Actin-like ATPase domain"/>
    <property type="match status" value="2"/>
</dbReference>
<dbReference type="InParanoid" id="A0A167LVN6"/>
<proteinExistence type="predicted"/>
<protein>
    <recommendedName>
        <fullName evidence="3">Actin-like ATPase domain-containing protein</fullName>
    </recommendedName>
</protein>
<organism evidence="1 2">
    <name type="scientific">Phycomyces blakesleeanus (strain ATCC 8743b / DSM 1359 / FGSC 10004 / NBRC 33097 / NRRL 1555)</name>
    <dbReference type="NCBI Taxonomy" id="763407"/>
    <lineage>
        <taxon>Eukaryota</taxon>
        <taxon>Fungi</taxon>
        <taxon>Fungi incertae sedis</taxon>
        <taxon>Mucoromycota</taxon>
        <taxon>Mucoromycotina</taxon>
        <taxon>Mucoromycetes</taxon>
        <taxon>Mucorales</taxon>
        <taxon>Phycomycetaceae</taxon>
        <taxon>Phycomyces</taxon>
    </lineage>
</organism>